<evidence type="ECO:0000256" key="4">
    <source>
        <dbReference type="SAM" id="MobiDB-lite"/>
    </source>
</evidence>
<feature type="compositionally biased region" description="Basic and acidic residues" evidence="4">
    <location>
        <begin position="169"/>
        <end position="183"/>
    </location>
</feature>
<feature type="coiled-coil region" evidence="3">
    <location>
        <begin position="83"/>
        <end position="110"/>
    </location>
</feature>
<dbReference type="Pfam" id="PF00170">
    <property type="entry name" value="bZIP_1"/>
    <property type="match status" value="1"/>
</dbReference>
<dbReference type="InterPro" id="IPR046347">
    <property type="entry name" value="bZIP_sf"/>
</dbReference>
<dbReference type="Gene3D" id="1.20.5.170">
    <property type="match status" value="1"/>
</dbReference>
<dbReference type="PROSITE" id="PS50217">
    <property type="entry name" value="BZIP"/>
    <property type="match status" value="1"/>
</dbReference>
<protein>
    <recommendedName>
        <fullName evidence="5">BZIP domain-containing protein</fullName>
    </recommendedName>
</protein>
<name>A0A9W8XKU9_9PLEO</name>
<feature type="region of interest" description="Disordered" evidence="4">
    <location>
        <begin position="167"/>
        <end position="191"/>
    </location>
</feature>
<keyword evidence="2" id="KW-0539">Nucleus</keyword>
<dbReference type="PANTHER" id="PTHR40621">
    <property type="entry name" value="TRANSCRIPTION FACTOR KAPC-RELATED"/>
    <property type="match status" value="1"/>
</dbReference>
<proteinExistence type="predicted"/>
<dbReference type="GO" id="GO:0001228">
    <property type="term" value="F:DNA-binding transcription activator activity, RNA polymerase II-specific"/>
    <property type="evidence" value="ECO:0007669"/>
    <property type="project" value="TreeGrafter"/>
</dbReference>
<dbReference type="AlphaFoldDB" id="A0A9W8XKU9"/>
<evidence type="ECO:0000256" key="2">
    <source>
        <dbReference type="ARBA" id="ARBA00023242"/>
    </source>
</evidence>
<keyword evidence="7" id="KW-1185">Reference proteome</keyword>
<evidence type="ECO:0000256" key="1">
    <source>
        <dbReference type="ARBA" id="ARBA00004123"/>
    </source>
</evidence>
<dbReference type="OrthoDB" id="2590011at2759"/>
<comment type="caution">
    <text evidence="6">The sequence shown here is derived from an EMBL/GenBank/DDBJ whole genome shotgun (WGS) entry which is preliminary data.</text>
</comment>
<dbReference type="SUPFAM" id="SSF57959">
    <property type="entry name" value="Leucine zipper domain"/>
    <property type="match status" value="1"/>
</dbReference>
<evidence type="ECO:0000313" key="6">
    <source>
        <dbReference type="EMBL" id="KAJ4353755.1"/>
    </source>
</evidence>
<comment type="subcellular location">
    <subcellularLocation>
        <location evidence="1">Nucleus</location>
    </subcellularLocation>
</comment>
<keyword evidence="3" id="KW-0175">Coiled coil</keyword>
<dbReference type="CDD" id="cd14688">
    <property type="entry name" value="bZIP_YAP"/>
    <property type="match status" value="1"/>
</dbReference>
<dbReference type="InterPro" id="IPR050936">
    <property type="entry name" value="AP-1-like"/>
</dbReference>
<dbReference type="GO" id="GO:0090575">
    <property type="term" value="C:RNA polymerase II transcription regulator complex"/>
    <property type="evidence" value="ECO:0007669"/>
    <property type="project" value="TreeGrafter"/>
</dbReference>
<feature type="domain" description="BZIP" evidence="5">
    <location>
        <begin position="65"/>
        <end position="128"/>
    </location>
</feature>
<dbReference type="GeneID" id="80909015"/>
<evidence type="ECO:0000256" key="3">
    <source>
        <dbReference type="SAM" id="Coils"/>
    </source>
</evidence>
<dbReference type="InterPro" id="IPR004827">
    <property type="entry name" value="bZIP"/>
</dbReference>
<dbReference type="PANTHER" id="PTHR40621:SF6">
    <property type="entry name" value="AP-1-LIKE TRANSCRIPTION FACTOR YAP1-RELATED"/>
    <property type="match status" value="1"/>
</dbReference>
<dbReference type="RefSeq" id="XP_056071529.1">
    <property type="nucleotide sequence ID" value="XM_056214262.1"/>
</dbReference>
<dbReference type="SMART" id="SM00338">
    <property type="entry name" value="BRLZ"/>
    <property type="match status" value="1"/>
</dbReference>
<dbReference type="GO" id="GO:0000976">
    <property type="term" value="F:transcription cis-regulatory region binding"/>
    <property type="evidence" value="ECO:0007669"/>
    <property type="project" value="InterPro"/>
</dbReference>
<accession>A0A9W8XKU9</accession>
<reference evidence="6" key="1">
    <citation type="submission" date="2022-10" db="EMBL/GenBank/DDBJ databases">
        <title>Tapping the CABI collections for fungal endophytes: first genome assemblies for Collariella, Neodidymelliopsis, Ascochyta clinopodiicola, Didymella pomorum, Didymosphaeria variabile, Neocosmospora piperis and Neocucurbitaria cava.</title>
        <authorList>
            <person name="Hill R."/>
        </authorList>
    </citation>
    <scope>NUCLEOTIDE SEQUENCE</scope>
    <source>
        <strain evidence="6">IMI 356815</strain>
    </source>
</reference>
<organism evidence="6 7">
    <name type="scientific">Didymosphaeria variabile</name>
    <dbReference type="NCBI Taxonomy" id="1932322"/>
    <lineage>
        <taxon>Eukaryota</taxon>
        <taxon>Fungi</taxon>
        <taxon>Dikarya</taxon>
        <taxon>Ascomycota</taxon>
        <taxon>Pezizomycotina</taxon>
        <taxon>Dothideomycetes</taxon>
        <taxon>Pleosporomycetidae</taxon>
        <taxon>Pleosporales</taxon>
        <taxon>Massarineae</taxon>
        <taxon>Didymosphaeriaceae</taxon>
        <taxon>Didymosphaeria</taxon>
    </lineage>
</organism>
<gene>
    <name evidence="6" type="ORF">N0V89_005485</name>
</gene>
<dbReference type="Proteomes" id="UP001140513">
    <property type="component" value="Unassembled WGS sequence"/>
</dbReference>
<evidence type="ECO:0000259" key="5">
    <source>
        <dbReference type="PROSITE" id="PS50217"/>
    </source>
</evidence>
<evidence type="ECO:0000313" key="7">
    <source>
        <dbReference type="Proteomes" id="UP001140513"/>
    </source>
</evidence>
<dbReference type="EMBL" id="JAPEUX010000004">
    <property type="protein sequence ID" value="KAJ4353755.1"/>
    <property type="molecule type" value="Genomic_DNA"/>
</dbReference>
<sequence length="241" mass="27381">MTALRSVPTHKRTLAGGISRRPNLASDYGTLLGKLSKHYMPWRMRKYSMTNDLIVPDHLANEEPQNPYQKRREQVRRAQKTHRERKEAYIKSLETEVVQLRANEARLFRETKTLYAEINAMKALLANNGIPIPSTTPLPLPSPDQTTTEVGSGIDEFFEFSIPAKAPKQQHERIQVRDQDRRRGNQSGGTLTAQAKLTSTFDTILSASTTTLVSQQNPTAIGMDFILRYHPPLPPAWELRH</sequence>